<feature type="compositionally biased region" description="Low complexity" evidence="1">
    <location>
        <begin position="195"/>
        <end position="205"/>
    </location>
</feature>
<accession>A0A915DM11</accession>
<dbReference type="Pfam" id="PF25127">
    <property type="entry name" value="DUF7819"/>
    <property type="match status" value="1"/>
</dbReference>
<evidence type="ECO:0000313" key="4">
    <source>
        <dbReference type="WBParaSite" id="jg20792"/>
    </source>
</evidence>
<feature type="region of interest" description="Disordered" evidence="1">
    <location>
        <begin position="153"/>
        <end position="250"/>
    </location>
</feature>
<dbReference type="InterPro" id="IPR056721">
    <property type="entry name" value="DUF7819"/>
</dbReference>
<feature type="compositionally biased region" description="Basic and acidic residues" evidence="1">
    <location>
        <begin position="168"/>
        <end position="177"/>
    </location>
</feature>
<dbReference type="GO" id="GO:0006874">
    <property type="term" value="P:intracellular calcium ion homeostasis"/>
    <property type="evidence" value="ECO:0007669"/>
    <property type="project" value="TreeGrafter"/>
</dbReference>
<keyword evidence="3" id="KW-1185">Reference proteome</keyword>
<evidence type="ECO:0000259" key="2">
    <source>
        <dbReference type="Pfam" id="PF25127"/>
    </source>
</evidence>
<feature type="compositionally biased region" description="Low complexity" evidence="1">
    <location>
        <begin position="235"/>
        <end position="245"/>
    </location>
</feature>
<dbReference type="PANTHER" id="PTHR12323:SF0">
    <property type="entry name" value="CALCIUM HOMEOSTASIS ENDOPLASMIC RETICULUM PROTEIN"/>
    <property type="match status" value="1"/>
</dbReference>
<proteinExistence type="predicted"/>
<sequence>MRNRSRFVQPDNYNSDNRTFFKEETFLPTVKPKIPSLFPPKIIRQPPPRMEEDLTPKCPYYELPAGMMVPLVAIEECTFKALNESKLRIPAPGPPSEELLAAIDRFYNFHTGPDNPRDVEGWEAKGLLQYFVQKTQHRLKLEEKLKKEGKTLEDAITNRYVPPPPTSHNEENTREAQEAMGQKGRGALQAVPVVSSSSSSSSSRSSRSRSRSKSPKRIFRAVRSASPEERPSLDQQQQRPQPNSQEFPSKFRQYLLVISTN</sequence>
<dbReference type="WBParaSite" id="jg20792">
    <property type="protein sequence ID" value="jg20792"/>
    <property type="gene ID" value="jg20792"/>
</dbReference>
<dbReference type="PANTHER" id="PTHR12323">
    <property type="entry name" value="SR-RELATED CTD ASSOCIATED FACTOR 6"/>
    <property type="match status" value="1"/>
</dbReference>
<name>A0A915DM11_9BILA</name>
<dbReference type="GO" id="GO:0048471">
    <property type="term" value="C:perinuclear region of cytoplasm"/>
    <property type="evidence" value="ECO:0007669"/>
    <property type="project" value="TreeGrafter"/>
</dbReference>
<feature type="compositionally biased region" description="Basic residues" evidence="1">
    <location>
        <begin position="206"/>
        <end position="220"/>
    </location>
</feature>
<organism evidence="3 4">
    <name type="scientific">Ditylenchus dipsaci</name>
    <dbReference type="NCBI Taxonomy" id="166011"/>
    <lineage>
        <taxon>Eukaryota</taxon>
        <taxon>Metazoa</taxon>
        <taxon>Ecdysozoa</taxon>
        <taxon>Nematoda</taxon>
        <taxon>Chromadorea</taxon>
        <taxon>Rhabditida</taxon>
        <taxon>Tylenchina</taxon>
        <taxon>Tylenchomorpha</taxon>
        <taxon>Sphaerularioidea</taxon>
        <taxon>Anguinidae</taxon>
        <taxon>Anguininae</taxon>
        <taxon>Ditylenchus</taxon>
    </lineage>
</organism>
<dbReference type="Proteomes" id="UP000887574">
    <property type="component" value="Unplaced"/>
</dbReference>
<evidence type="ECO:0000313" key="3">
    <source>
        <dbReference type="Proteomes" id="UP000887574"/>
    </source>
</evidence>
<dbReference type="AlphaFoldDB" id="A0A915DM11"/>
<reference evidence="4" key="1">
    <citation type="submission" date="2022-11" db="UniProtKB">
        <authorList>
            <consortium name="WormBaseParasite"/>
        </authorList>
    </citation>
    <scope>IDENTIFICATION</scope>
</reference>
<evidence type="ECO:0000256" key="1">
    <source>
        <dbReference type="SAM" id="MobiDB-lite"/>
    </source>
</evidence>
<protein>
    <recommendedName>
        <fullName evidence="2">DUF7819 domain-containing protein</fullName>
    </recommendedName>
</protein>
<feature type="domain" description="DUF7819" evidence="2">
    <location>
        <begin position="51"/>
        <end position="150"/>
    </location>
</feature>